<organism evidence="2 3">
    <name type="scientific">Coccomyxa subellipsoidea</name>
    <dbReference type="NCBI Taxonomy" id="248742"/>
    <lineage>
        <taxon>Eukaryota</taxon>
        <taxon>Viridiplantae</taxon>
        <taxon>Chlorophyta</taxon>
        <taxon>core chlorophytes</taxon>
        <taxon>Trebouxiophyceae</taxon>
        <taxon>Trebouxiophyceae incertae sedis</taxon>
        <taxon>Coccomyxaceae</taxon>
        <taxon>Coccomyxa</taxon>
    </lineage>
</organism>
<feature type="compositionally biased region" description="Polar residues" evidence="1">
    <location>
        <begin position="7"/>
        <end position="19"/>
    </location>
</feature>
<feature type="region of interest" description="Disordered" evidence="1">
    <location>
        <begin position="1"/>
        <end position="47"/>
    </location>
</feature>
<gene>
    <name evidence="2" type="ORF">WJX75_003341</name>
</gene>
<reference evidence="2 3" key="1">
    <citation type="journal article" date="2024" name="Nat. Commun.">
        <title>Phylogenomics reveals the evolutionary origins of lichenization in chlorophyte algae.</title>
        <authorList>
            <person name="Puginier C."/>
            <person name="Libourel C."/>
            <person name="Otte J."/>
            <person name="Skaloud P."/>
            <person name="Haon M."/>
            <person name="Grisel S."/>
            <person name="Petersen M."/>
            <person name="Berrin J.G."/>
            <person name="Delaux P.M."/>
            <person name="Dal Grande F."/>
            <person name="Keller J."/>
        </authorList>
    </citation>
    <scope>NUCLEOTIDE SEQUENCE [LARGE SCALE GENOMIC DNA]</scope>
    <source>
        <strain evidence="2 3">SAG 216-7</strain>
    </source>
</reference>
<keyword evidence="3" id="KW-1185">Reference proteome</keyword>
<name>A0ABR2YRG7_9CHLO</name>
<accession>A0ABR2YRG7</accession>
<evidence type="ECO:0000313" key="2">
    <source>
        <dbReference type="EMBL" id="KAK9909509.1"/>
    </source>
</evidence>
<dbReference type="Proteomes" id="UP001491310">
    <property type="component" value="Unassembled WGS sequence"/>
</dbReference>
<evidence type="ECO:0000313" key="3">
    <source>
        <dbReference type="Proteomes" id="UP001491310"/>
    </source>
</evidence>
<evidence type="ECO:0000256" key="1">
    <source>
        <dbReference type="SAM" id="MobiDB-lite"/>
    </source>
</evidence>
<sequence length="132" mass="13795">MPPTTQPVPLTTKVGTSSMTPAPLSSSPGTTAAPATTATALPSVPPEPACPCPSQISNGAYGNPATACNVTTTIDPCGGSIYGSAVQVTNSTDVQLREQRILLFRHNSCYDLGATDYRCPQKLIIRCMPEWL</sequence>
<comment type="caution">
    <text evidence="2">The sequence shown here is derived from an EMBL/GenBank/DDBJ whole genome shotgun (WGS) entry which is preliminary data.</text>
</comment>
<feature type="compositionally biased region" description="Low complexity" evidence="1">
    <location>
        <begin position="20"/>
        <end position="42"/>
    </location>
</feature>
<protein>
    <submittedName>
        <fullName evidence="2">Uncharacterized protein</fullName>
    </submittedName>
</protein>
<proteinExistence type="predicted"/>
<dbReference type="EMBL" id="JALJOT010000006">
    <property type="protein sequence ID" value="KAK9909509.1"/>
    <property type="molecule type" value="Genomic_DNA"/>
</dbReference>